<feature type="coiled-coil region" evidence="1">
    <location>
        <begin position="363"/>
        <end position="390"/>
    </location>
</feature>
<feature type="region of interest" description="Disordered" evidence="2">
    <location>
        <begin position="409"/>
        <end position="536"/>
    </location>
</feature>
<evidence type="ECO:0000256" key="1">
    <source>
        <dbReference type="SAM" id="Coils"/>
    </source>
</evidence>
<evidence type="ECO:0000313" key="4">
    <source>
        <dbReference type="Proteomes" id="UP001497525"/>
    </source>
</evidence>
<proteinExistence type="predicted"/>
<feature type="region of interest" description="Disordered" evidence="2">
    <location>
        <begin position="32"/>
        <end position="92"/>
    </location>
</feature>
<protein>
    <recommendedName>
        <fullName evidence="5">Topoisomerase I damage affected protein 11</fullName>
    </recommendedName>
</protein>
<dbReference type="EMBL" id="CAXLJL010000001">
    <property type="protein sequence ID" value="CAL5129397.1"/>
    <property type="molecule type" value="Genomic_DNA"/>
</dbReference>
<dbReference type="AlphaFoldDB" id="A0AAV2T1E8"/>
<feature type="compositionally biased region" description="Basic and acidic residues" evidence="2">
    <location>
        <begin position="32"/>
        <end position="47"/>
    </location>
</feature>
<feature type="region of interest" description="Disordered" evidence="2">
    <location>
        <begin position="164"/>
        <end position="193"/>
    </location>
</feature>
<feature type="compositionally biased region" description="Low complexity" evidence="2">
    <location>
        <begin position="409"/>
        <end position="418"/>
    </location>
</feature>
<feature type="compositionally biased region" description="Polar residues" evidence="2">
    <location>
        <begin position="458"/>
        <end position="472"/>
    </location>
</feature>
<organism evidence="3 4">
    <name type="scientific">Calicophoron daubneyi</name>
    <name type="common">Rumen fluke</name>
    <name type="synonym">Paramphistomum daubneyi</name>
    <dbReference type="NCBI Taxonomy" id="300641"/>
    <lineage>
        <taxon>Eukaryota</taxon>
        <taxon>Metazoa</taxon>
        <taxon>Spiralia</taxon>
        <taxon>Lophotrochozoa</taxon>
        <taxon>Platyhelminthes</taxon>
        <taxon>Trematoda</taxon>
        <taxon>Digenea</taxon>
        <taxon>Plagiorchiida</taxon>
        <taxon>Pronocephalata</taxon>
        <taxon>Paramphistomoidea</taxon>
        <taxon>Paramphistomidae</taxon>
        <taxon>Calicophoron</taxon>
    </lineage>
</organism>
<keyword evidence="1" id="KW-0175">Coiled coil</keyword>
<feature type="compositionally biased region" description="Basic and acidic residues" evidence="2">
    <location>
        <begin position="445"/>
        <end position="454"/>
    </location>
</feature>
<accession>A0AAV2T1E8</accession>
<dbReference type="Proteomes" id="UP001497525">
    <property type="component" value="Unassembled WGS sequence"/>
</dbReference>
<sequence length="802" mass="88469">MPVNMDESGELILRDKLHHLIGNNKISSRLERRESCLRKKSSAEDRSQSSTNSLGEVGVKDGKQNGRSARSTKELTRPPWGAGVPKDSRTDLRCARGSGAEGGCRIQDLCQEDRAKLARLVLELAIARDIAARSNVQPSPNPPSSPKIEVGGMDASKKMTSALATQERNNCYDPKTVIDPQKRRSSEEEAAIKGDFGSYRTQLTDLEVELQNLRGRLINKDSSTNSSTPALNVNQRISTVPSHGPAWLRKIPKPLLNRPSSDFIHPLSQQSLDLSDELLSASIQFGSRMVSSTPNADNPLWDEQKKGGRNLPDSLRENAASAAANPQPPPFVRPKVNAVDDLKKELIQEQDHLIRQRQVLAVVAEHQAKIELLNKRLEEISRMLGEQKQMTTREQGQSTEIEFLLNTNQNTTPLQNPNPSNPDPASKSSNLPKWEMTKSAGNHIVGDRPAEAKKNFSTRKSSGSGTLCSTPRGSKDRSSVQKRMNNGHNAKPIEVVPRSLNDTSVRRRSRNSLSRKEKASFSRSSSNVSGLADSSLRHVKRPVECTRIKRHNSQSELKNSMGTRSVRRQRARNLHSKNGGLQSAVCSCEPSESVSTGEESVEENGDEEACRQNTPDISSSSPSLSYNRYMDQLPEGDSVSLTSPSAEEHGKLPNEPTDQIDTLIRRKDSVVHRTQLSTNNANIAAERVSSSDSPEDVDQVISLLATLGDQSTSCQVGFNPNEVLSKRLSPDTMDRLNRLKSSDLWNKNCYTPTVSLTAFPRGRSNASGLWVVRPATSRLSPPINEVSPEENHILSDLFFLKR</sequence>
<evidence type="ECO:0008006" key="5">
    <source>
        <dbReference type="Google" id="ProtNLM"/>
    </source>
</evidence>
<feature type="compositionally biased region" description="Low complexity" evidence="2">
    <location>
        <begin position="589"/>
        <end position="598"/>
    </location>
</feature>
<gene>
    <name evidence="3" type="ORF">CDAUBV1_LOCUS325</name>
</gene>
<evidence type="ECO:0000256" key="2">
    <source>
        <dbReference type="SAM" id="MobiDB-lite"/>
    </source>
</evidence>
<comment type="caution">
    <text evidence="3">The sequence shown here is derived from an EMBL/GenBank/DDBJ whole genome shotgun (WGS) entry which is preliminary data.</text>
</comment>
<feature type="region of interest" description="Disordered" evidence="2">
    <location>
        <begin position="573"/>
        <end position="658"/>
    </location>
</feature>
<feature type="compositionally biased region" description="Basic and acidic residues" evidence="2">
    <location>
        <begin position="180"/>
        <end position="192"/>
    </location>
</feature>
<evidence type="ECO:0000313" key="3">
    <source>
        <dbReference type="EMBL" id="CAL5129397.1"/>
    </source>
</evidence>
<name>A0AAV2T1E8_CALDB</name>
<feature type="region of interest" description="Disordered" evidence="2">
    <location>
        <begin position="289"/>
        <end position="313"/>
    </location>
</feature>
<reference evidence="3" key="1">
    <citation type="submission" date="2024-06" db="EMBL/GenBank/DDBJ databases">
        <authorList>
            <person name="Liu X."/>
            <person name="Lenzi L."/>
            <person name="Haldenby T S."/>
            <person name="Uol C."/>
        </authorList>
    </citation>
    <scope>NUCLEOTIDE SEQUENCE</scope>
</reference>